<comment type="similarity">
    <text evidence="1">Belongs to the peptidase S1 family.</text>
</comment>
<dbReference type="CDD" id="cd21112">
    <property type="entry name" value="alphaLP-like"/>
    <property type="match status" value="1"/>
</dbReference>
<accession>A0A895YKG4</accession>
<dbReference type="PROSITE" id="PS00134">
    <property type="entry name" value="TRYPSIN_HIS"/>
    <property type="match status" value="1"/>
</dbReference>
<dbReference type="InterPro" id="IPR033116">
    <property type="entry name" value="TRYPSIN_SER"/>
</dbReference>
<dbReference type="GO" id="GO:0005576">
    <property type="term" value="C:extracellular region"/>
    <property type="evidence" value="ECO:0007669"/>
    <property type="project" value="InterPro"/>
</dbReference>
<dbReference type="InterPro" id="IPR035070">
    <property type="entry name" value="Streptogrisin_prodomain"/>
</dbReference>
<dbReference type="AlphaFoldDB" id="A0A895YKG4"/>
<keyword evidence="3 10" id="KW-0732">Signal</keyword>
<dbReference type="InterPro" id="IPR043504">
    <property type="entry name" value="Peptidase_S1_PA_chymotrypsin"/>
</dbReference>
<feature type="active site" description="Charge relay system" evidence="8">
    <location>
        <position position="245"/>
    </location>
</feature>
<dbReference type="Pfam" id="PF00089">
    <property type="entry name" value="Trypsin"/>
    <property type="match status" value="1"/>
</dbReference>
<dbReference type="EMBL" id="CP070499">
    <property type="protein sequence ID" value="QSB15803.1"/>
    <property type="molecule type" value="Genomic_DNA"/>
</dbReference>
<dbReference type="RefSeq" id="WP_239677991.1">
    <property type="nucleotide sequence ID" value="NZ_CP070499.1"/>
</dbReference>
<keyword evidence="7 9" id="KW-1015">Disulfide bond</keyword>
<keyword evidence="6" id="KW-0865">Zymogen</keyword>
<dbReference type="GO" id="GO:0004252">
    <property type="term" value="F:serine-type endopeptidase activity"/>
    <property type="evidence" value="ECO:0007669"/>
    <property type="project" value="InterPro"/>
</dbReference>
<dbReference type="Proteomes" id="UP000662857">
    <property type="component" value="Chromosome"/>
</dbReference>
<proteinExistence type="inferred from homology"/>
<evidence type="ECO:0000256" key="5">
    <source>
        <dbReference type="ARBA" id="ARBA00022825"/>
    </source>
</evidence>
<organism evidence="13 14">
    <name type="scientific">Natronosporangium hydrolyticum</name>
    <dbReference type="NCBI Taxonomy" id="2811111"/>
    <lineage>
        <taxon>Bacteria</taxon>
        <taxon>Bacillati</taxon>
        <taxon>Actinomycetota</taxon>
        <taxon>Actinomycetes</taxon>
        <taxon>Micromonosporales</taxon>
        <taxon>Micromonosporaceae</taxon>
        <taxon>Natronosporangium</taxon>
    </lineage>
</organism>
<dbReference type="Gene3D" id="2.40.10.10">
    <property type="entry name" value="Trypsin-like serine proteases"/>
    <property type="match status" value="2"/>
</dbReference>
<evidence type="ECO:0000256" key="9">
    <source>
        <dbReference type="PIRSR" id="PIRSR001134-2"/>
    </source>
</evidence>
<keyword evidence="4" id="KW-0378">Hydrolase</keyword>
<feature type="active site" description="Charge relay system" evidence="8">
    <location>
        <position position="146"/>
    </location>
</feature>
<dbReference type="InterPro" id="IPR018114">
    <property type="entry name" value="TRYPSIN_HIS"/>
</dbReference>
<dbReference type="InterPro" id="IPR009003">
    <property type="entry name" value="Peptidase_S1_PA"/>
</dbReference>
<dbReference type="KEGG" id="nhy:JQS43_05550"/>
<evidence type="ECO:0000313" key="13">
    <source>
        <dbReference type="EMBL" id="QSB15803.1"/>
    </source>
</evidence>
<protein>
    <submittedName>
        <fullName evidence="13">S1 family peptidase</fullName>
    </submittedName>
</protein>
<feature type="disulfide bond" evidence="9">
    <location>
        <begin position="239"/>
        <end position="267"/>
    </location>
</feature>
<feature type="disulfide bond" evidence="9">
    <location>
        <begin position="203"/>
        <end position="213"/>
    </location>
</feature>
<evidence type="ECO:0000256" key="1">
    <source>
        <dbReference type="ARBA" id="ARBA00007664"/>
    </source>
</evidence>
<evidence type="ECO:0000256" key="7">
    <source>
        <dbReference type="ARBA" id="ARBA00023157"/>
    </source>
</evidence>
<dbReference type="InterPro" id="IPR001316">
    <property type="entry name" value="Pept_S1A_streptogrisin"/>
</dbReference>
<feature type="signal peptide" evidence="10">
    <location>
        <begin position="1"/>
        <end position="30"/>
    </location>
</feature>
<evidence type="ECO:0000256" key="2">
    <source>
        <dbReference type="ARBA" id="ARBA00022670"/>
    </source>
</evidence>
<dbReference type="SUPFAM" id="SSF50494">
    <property type="entry name" value="Trypsin-like serine proteases"/>
    <property type="match status" value="1"/>
</dbReference>
<name>A0A895YKG4_9ACTN</name>
<reference evidence="13" key="1">
    <citation type="submission" date="2021-02" db="EMBL/GenBank/DDBJ databases">
        <title>Natrosporangium hydrolyticum gen. nov., sp. nov, a haloalkaliphilic actinobacterium from a soda solonchak soil.</title>
        <authorList>
            <person name="Sorokin D.Y."/>
            <person name="Khijniak T.V."/>
            <person name="Zakharycheva A.P."/>
            <person name="Boueva O.V."/>
            <person name="Ariskina E.V."/>
            <person name="Hahnke R.L."/>
            <person name="Bunk B."/>
            <person name="Sproer C."/>
            <person name="Schumann P."/>
            <person name="Evtushenko L.I."/>
            <person name="Kublanov I.V."/>
        </authorList>
    </citation>
    <scope>NUCLEOTIDE SEQUENCE</scope>
    <source>
        <strain evidence="13">DSM 106523</strain>
    </source>
</reference>
<dbReference type="Pfam" id="PF02983">
    <property type="entry name" value="Pro_Al_protease"/>
    <property type="match status" value="1"/>
</dbReference>
<keyword evidence="2" id="KW-0645">Protease</keyword>
<feature type="domain" description="Peptidase S1A alpha-lytic prodomain" evidence="12">
    <location>
        <begin position="38"/>
        <end position="91"/>
    </location>
</feature>
<dbReference type="GO" id="GO:0006508">
    <property type="term" value="P:proteolysis"/>
    <property type="evidence" value="ECO:0007669"/>
    <property type="project" value="UniProtKB-KW"/>
</dbReference>
<dbReference type="Gene3D" id="3.30.300.50">
    <property type="match status" value="1"/>
</dbReference>
<feature type="chain" id="PRO_5034404544" evidence="10">
    <location>
        <begin position="31"/>
        <end position="293"/>
    </location>
</feature>
<dbReference type="InterPro" id="IPR004236">
    <property type="entry name" value="Pept_S1_alpha_lytic"/>
</dbReference>
<dbReference type="PRINTS" id="PR00861">
    <property type="entry name" value="ALYTICPTASE"/>
</dbReference>
<evidence type="ECO:0000256" key="10">
    <source>
        <dbReference type="SAM" id="SignalP"/>
    </source>
</evidence>
<evidence type="ECO:0000256" key="6">
    <source>
        <dbReference type="ARBA" id="ARBA00023145"/>
    </source>
</evidence>
<keyword evidence="5" id="KW-0720">Serine protease</keyword>
<evidence type="ECO:0000259" key="11">
    <source>
        <dbReference type="Pfam" id="PF00089"/>
    </source>
</evidence>
<evidence type="ECO:0000256" key="3">
    <source>
        <dbReference type="ARBA" id="ARBA00022729"/>
    </source>
</evidence>
<sequence>MRPARIGRLVAAAATAGILAALALSPTAHAAAPDSPGLGQLAAAKTALDRAAAPPESVTSWYVDEATDQVVVEVLPEAEPVAAEFAEANGVSDDLITVVTTAEAPRLLQPWPLQEGDPYYANNNRCTVGFLIRTTAGQNGFITAGHCGSVGVRTYGFNQEPQGNFWLSQFPGSDWAVVLVTDDWIPTPITTGSQEAPIGGSVCKIGSTTGYTCGTITAKNVTVNYPQGTVTGLTRTTLCAEPGDSGGPVFSGNYQGQGIVSGGSGNCAAGGVTFFQPLLPILSSGNLTLLTAP</sequence>
<keyword evidence="14" id="KW-1185">Reference proteome</keyword>
<feature type="active site" description="Charge relay system" evidence="8">
    <location>
        <position position="174"/>
    </location>
</feature>
<dbReference type="InterPro" id="IPR001254">
    <property type="entry name" value="Trypsin_dom"/>
</dbReference>
<evidence type="ECO:0000256" key="4">
    <source>
        <dbReference type="ARBA" id="ARBA00022801"/>
    </source>
</evidence>
<evidence type="ECO:0000313" key="14">
    <source>
        <dbReference type="Proteomes" id="UP000662857"/>
    </source>
</evidence>
<gene>
    <name evidence="13" type="ORF">JQS43_05550</name>
</gene>
<dbReference type="PROSITE" id="PS00135">
    <property type="entry name" value="TRYPSIN_SER"/>
    <property type="match status" value="1"/>
</dbReference>
<evidence type="ECO:0000256" key="8">
    <source>
        <dbReference type="PIRSR" id="PIRSR001134-1"/>
    </source>
</evidence>
<feature type="domain" description="Peptidase S1" evidence="11">
    <location>
        <begin position="115"/>
        <end position="277"/>
    </location>
</feature>
<evidence type="ECO:0000259" key="12">
    <source>
        <dbReference type="Pfam" id="PF02983"/>
    </source>
</evidence>
<feature type="disulfide bond" evidence="9">
    <location>
        <begin position="126"/>
        <end position="147"/>
    </location>
</feature>
<dbReference type="PIRSF" id="PIRSF001134">
    <property type="entry name" value="Streptogrisin"/>
    <property type="match status" value="1"/>
</dbReference>